<sequence length="308" mass="34872">MRKSCLWSWYDNFLSALADLGDSMKHETVIELTDTFEGHAQQTEDGVEFWLARDLQHLLGYKEWRNFSTVISRAKTACEVSGNAIEDHFVDVNKMVDLGSGSTREIDDMMLTRYACYLIAQNGDPQKEPIAFAQTYFAMQTRKAELIEQRLLESERVSARQILTVTEKELSSVIYQQTGSDKNFGIIRSKGDQALFGKSTQAMKSQWNVPAKRPLADFAPTIVLKAKDFATEITIHNAKEHQLGTEKAISNEHITNNKAVRQTLINRGIRPEMLSPAEDVKKVERRLASEEKKSLKNPDALGLESNEE</sequence>
<evidence type="ECO:0000313" key="3">
    <source>
        <dbReference type="EMBL" id="QDU44578.1"/>
    </source>
</evidence>
<gene>
    <name evidence="3" type="ORF">Mal52_30620</name>
</gene>
<reference evidence="3 4" key="1">
    <citation type="submission" date="2019-02" db="EMBL/GenBank/DDBJ databases">
        <title>Deep-cultivation of Planctomycetes and their phenomic and genomic characterization uncovers novel biology.</title>
        <authorList>
            <person name="Wiegand S."/>
            <person name="Jogler M."/>
            <person name="Boedeker C."/>
            <person name="Pinto D."/>
            <person name="Vollmers J."/>
            <person name="Rivas-Marin E."/>
            <person name="Kohn T."/>
            <person name="Peeters S.H."/>
            <person name="Heuer A."/>
            <person name="Rast P."/>
            <person name="Oberbeckmann S."/>
            <person name="Bunk B."/>
            <person name="Jeske O."/>
            <person name="Meyerdierks A."/>
            <person name="Storesund J.E."/>
            <person name="Kallscheuer N."/>
            <person name="Luecker S."/>
            <person name="Lage O.M."/>
            <person name="Pohl T."/>
            <person name="Merkel B.J."/>
            <person name="Hornburger P."/>
            <person name="Mueller R.-W."/>
            <person name="Bruemmer F."/>
            <person name="Labrenz M."/>
            <person name="Spormann A.M."/>
            <person name="Op den Camp H."/>
            <person name="Overmann J."/>
            <person name="Amann R."/>
            <person name="Jetten M.S.M."/>
            <person name="Mascher T."/>
            <person name="Medema M.H."/>
            <person name="Devos D.P."/>
            <person name="Kaster A.-K."/>
            <person name="Ovreas L."/>
            <person name="Rohde M."/>
            <person name="Galperin M.Y."/>
            <person name="Jogler C."/>
        </authorList>
    </citation>
    <scope>NUCLEOTIDE SEQUENCE [LARGE SCALE GENOMIC DNA]</scope>
    <source>
        <strain evidence="3 4">Mal52</strain>
    </source>
</reference>
<organism evidence="3 4">
    <name type="scientific">Symmachiella dynata</name>
    <dbReference type="NCBI Taxonomy" id="2527995"/>
    <lineage>
        <taxon>Bacteria</taxon>
        <taxon>Pseudomonadati</taxon>
        <taxon>Planctomycetota</taxon>
        <taxon>Planctomycetia</taxon>
        <taxon>Planctomycetales</taxon>
        <taxon>Planctomycetaceae</taxon>
        <taxon>Symmachiella</taxon>
    </lineage>
</organism>
<dbReference type="Pfam" id="PF02498">
    <property type="entry name" value="Bro-N"/>
    <property type="match status" value="1"/>
</dbReference>
<feature type="region of interest" description="Disordered" evidence="1">
    <location>
        <begin position="285"/>
        <end position="308"/>
    </location>
</feature>
<dbReference type="EMBL" id="CP036276">
    <property type="protein sequence ID" value="QDU44578.1"/>
    <property type="molecule type" value="Genomic_DNA"/>
</dbReference>
<keyword evidence="4" id="KW-1185">Reference proteome</keyword>
<feature type="domain" description="Bro-N" evidence="2">
    <location>
        <begin position="44"/>
        <end position="130"/>
    </location>
</feature>
<dbReference type="AlphaFoldDB" id="A0A517ZQ34"/>
<dbReference type="KEGG" id="sdyn:Mal52_30620"/>
<feature type="compositionally biased region" description="Basic and acidic residues" evidence="1">
    <location>
        <begin position="285"/>
        <end position="296"/>
    </location>
</feature>
<dbReference type="InterPro" id="IPR003497">
    <property type="entry name" value="BRO_N_domain"/>
</dbReference>
<protein>
    <submittedName>
        <fullName evidence="3">DNA-damage-inducible protein D</fullName>
    </submittedName>
</protein>
<evidence type="ECO:0000313" key="4">
    <source>
        <dbReference type="Proteomes" id="UP000319383"/>
    </source>
</evidence>
<dbReference type="NCBIfam" id="NF008573">
    <property type="entry name" value="PRK11525.1"/>
    <property type="match status" value="1"/>
</dbReference>
<proteinExistence type="predicted"/>
<dbReference type="Proteomes" id="UP000319383">
    <property type="component" value="Chromosome"/>
</dbReference>
<name>A0A517ZQ34_9PLAN</name>
<evidence type="ECO:0000256" key="1">
    <source>
        <dbReference type="SAM" id="MobiDB-lite"/>
    </source>
</evidence>
<accession>A0A517ZQ34</accession>
<evidence type="ECO:0000259" key="2">
    <source>
        <dbReference type="Pfam" id="PF02498"/>
    </source>
</evidence>